<dbReference type="SMART" id="SM00516">
    <property type="entry name" value="SEC14"/>
    <property type="match status" value="1"/>
</dbReference>
<dbReference type="SUPFAM" id="SSF46938">
    <property type="entry name" value="CRAL/TRIO N-terminal domain"/>
    <property type="match status" value="1"/>
</dbReference>
<dbReference type="PROSITE" id="PS50191">
    <property type="entry name" value="CRAL_TRIO"/>
    <property type="match status" value="1"/>
</dbReference>
<dbReference type="GO" id="GO:0016020">
    <property type="term" value="C:membrane"/>
    <property type="evidence" value="ECO:0007669"/>
    <property type="project" value="TreeGrafter"/>
</dbReference>
<comment type="caution">
    <text evidence="2">The sequence shown here is derived from an EMBL/GenBank/DDBJ whole genome shotgun (WGS) entry which is preliminary data.</text>
</comment>
<dbReference type="InterPro" id="IPR036273">
    <property type="entry name" value="CRAL/TRIO_N_dom_sf"/>
</dbReference>
<dbReference type="OrthoDB" id="6682367at2759"/>
<dbReference type="AlphaFoldDB" id="A0A8X6F364"/>
<reference evidence="2" key="1">
    <citation type="submission" date="2020-07" db="EMBL/GenBank/DDBJ databases">
        <title>Multicomponent nature underlies the extraordinary mechanical properties of spider dragline silk.</title>
        <authorList>
            <person name="Kono N."/>
            <person name="Nakamura H."/>
            <person name="Mori M."/>
            <person name="Yoshida Y."/>
            <person name="Ohtoshi R."/>
            <person name="Malay A.D."/>
            <person name="Moran D.A.P."/>
            <person name="Tomita M."/>
            <person name="Numata K."/>
            <person name="Arakawa K."/>
        </authorList>
    </citation>
    <scope>NUCLEOTIDE SEQUENCE</scope>
</reference>
<dbReference type="GO" id="GO:1902936">
    <property type="term" value="F:phosphatidylinositol bisphosphate binding"/>
    <property type="evidence" value="ECO:0007669"/>
    <property type="project" value="TreeGrafter"/>
</dbReference>
<name>A0A8X6F364_TRICU</name>
<evidence type="ECO:0000313" key="3">
    <source>
        <dbReference type="Proteomes" id="UP000887116"/>
    </source>
</evidence>
<dbReference type="PANTHER" id="PTHR10174">
    <property type="entry name" value="ALPHA-TOCOPHEROL TRANSFER PROTEIN-RELATED"/>
    <property type="match status" value="1"/>
</dbReference>
<dbReference type="EMBL" id="BMAO01000641">
    <property type="protein sequence ID" value="GFQ68249.1"/>
    <property type="molecule type" value="Genomic_DNA"/>
</dbReference>
<dbReference type="Gene3D" id="3.40.525.10">
    <property type="entry name" value="CRAL-TRIO lipid binding domain"/>
    <property type="match status" value="1"/>
</dbReference>
<keyword evidence="3" id="KW-1185">Reference proteome</keyword>
<dbReference type="CDD" id="cd00170">
    <property type="entry name" value="SEC14"/>
    <property type="match status" value="1"/>
</dbReference>
<accession>A0A8X6F364</accession>
<dbReference type="InterPro" id="IPR036865">
    <property type="entry name" value="CRAL-TRIO_dom_sf"/>
</dbReference>
<dbReference type="InterPro" id="IPR001251">
    <property type="entry name" value="CRAL-TRIO_dom"/>
</dbReference>
<dbReference type="PANTHER" id="PTHR10174:SF208">
    <property type="entry name" value="CRAL-TRIO DOMAIN-CONTAINING PROTEIN DDB_G0278031"/>
    <property type="match status" value="1"/>
</dbReference>
<sequence length="292" mass="34507">MSDPSQEHISRTYQPLPFEMGYLPKEFEEKAVSVNNETSENKTRGLEELREMVKLDESMDRIEMDDEFFLVFLRYARYDTKEAFARLKNVIQMKIDNALMFSGQRFDVIKKTTTDNIVTYLPYRCPDGCGILYLNLDNWIPEDFPVIEVKRMAPILLLQALHEPMNQVNGFKVIIDAKSNPWRHLRHCTFQNLYLMYYGSQCCFPGRFHSYHVVNMAFTGKFCYQMMKPFLPEEIRRKVYIHSSTEGLLEHFPVEVLPREYGGQVKDIDMTGWLKRVMEPEKLERMCGKFPD</sequence>
<dbReference type="SUPFAM" id="SSF52087">
    <property type="entry name" value="CRAL/TRIO domain"/>
    <property type="match status" value="1"/>
</dbReference>
<feature type="domain" description="CRAL-TRIO" evidence="1">
    <location>
        <begin position="105"/>
        <end position="269"/>
    </location>
</feature>
<dbReference type="Gene3D" id="1.10.8.20">
    <property type="entry name" value="N-terminal domain of phosphatidylinositol transfer protein sec14p"/>
    <property type="match status" value="1"/>
</dbReference>
<organism evidence="2 3">
    <name type="scientific">Trichonephila clavata</name>
    <name type="common">Joro spider</name>
    <name type="synonym">Nephila clavata</name>
    <dbReference type="NCBI Taxonomy" id="2740835"/>
    <lineage>
        <taxon>Eukaryota</taxon>
        <taxon>Metazoa</taxon>
        <taxon>Ecdysozoa</taxon>
        <taxon>Arthropoda</taxon>
        <taxon>Chelicerata</taxon>
        <taxon>Arachnida</taxon>
        <taxon>Araneae</taxon>
        <taxon>Araneomorphae</taxon>
        <taxon>Entelegynae</taxon>
        <taxon>Araneoidea</taxon>
        <taxon>Nephilidae</taxon>
        <taxon>Trichonephila</taxon>
    </lineage>
</organism>
<dbReference type="PRINTS" id="PR00180">
    <property type="entry name" value="CRETINALDHBP"/>
</dbReference>
<dbReference type="Pfam" id="PF00650">
    <property type="entry name" value="CRAL_TRIO"/>
    <property type="match status" value="1"/>
</dbReference>
<dbReference type="Gene3D" id="1.20.5.1200">
    <property type="entry name" value="Alpha-tocopherol transfer"/>
    <property type="match status" value="1"/>
</dbReference>
<evidence type="ECO:0000259" key="1">
    <source>
        <dbReference type="PROSITE" id="PS50191"/>
    </source>
</evidence>
<gene>
    <name evidence="2" type="primary">CLVS2</name>
    <name evidence="2" type="ORF">TNCT_357161</name>
</gene>
<protein>
    <submittedName>
        <fullName evidence="2">Clavesin-2</fullName>
    </submittedName>
</protein>
<proteinExistence type="predicted"/>
<evidence type="ECO:0000313" key="2">
    <source>
        <dbReference type="EMBL" id="GFQ68249.1"/>
    </source>
</evidence>
<dbReference type="Proteomes" id="UP000887116">
    <property type="component" value="Unassembled WGS sequence"/>
</dbReference>